<sequence>MSDKKKENANPENQPQLPPFDPRMMAAMYGMQQEDEIDLLEYWRVIWNKRKLIFSLSIAVALLAAGVSLLMPNIYRAETLLAPVSEEGANGGISSTLSGLGGLASLAGISLPSGGNVQENLAVLNSREFIWLFVKEQKLMQVLFADDWNSETGNWKDTDPEEQPTLWDAYRMFTKKGLLFVSINKDSGLITIGIAWKDPEVAASWANQLVARLNEYLRQQAIARSQENLKYLYEELTRTQVEDMRRALFELISQEQQKAMLANTQKEFAFQILDGAVAPDEKSEPKRILIVILSALIAGFLGIIFVLAQSWTAKGGEGYASE</sequence>
<dbReference type="KEGG" id="mfn:Ga0123462_1151"/>
<dbReference type="PANTHER" id="PTHR32309:SF13">
    <property type="entry name" value="FERRIC ENTEROBACTIN TRANSPORT PROTEIN FEPE"/>
    <property type="match status" value="1"/>
</dbReference>
<dbReference type="OrthoDB" id="8884120at2"/>
<dbReference type="RefSeq" id="WP_100265413.1">
    <property type="nucleotide sequence ID" value="NZ_CP018800.1"/>
</dbReference>
<dbReference type="Pfam" id="PF13807">
    <property type="entry name" value="GNVR"/>
    <property type="match status" value="1"/>
</dbReference>
<dbReference type="Pfam" id="PF02706">
    <property type="entry name" value="Wzz"/>
    <property type="match status" value="1"/>
</dbReference>
<evidence type="ECO:0000259" key="9">
    <source>
        <dbReference type="Pfam" id="PF13807"/>
    </source>
</evidence>
<feature type="transmembrane region" description="Helical" evidence="7">
    <location>
        <begin position="91"/>
        <end position="111"/>
    </location>
</feature>
<dbReference type="EMBL" id="CP018800">
    <property type="protein sequence ID" value="ATX82015.1"/>
    <property type="molecule type" value="Genomic_DNA"/>
</dbReference>
<protein>
    <submittedName>
        <fullName evidence="10">G-rich domain on putative tyrosine kinase</fullName>
    </submittedName>
</protein>
<keyword evidence="11" id="KW-1185">Reference proteome</keyword>
<feature type="domain" description="Tyrosine-protein kinase G-rich" evidence="9">
    <location>
        <begin position="250"/>
        <end position="309"/>
    </location>
</feature>
<name>A0A2K8L3V4_9PROT</name>
<organism evidence="10 11">
    <name type="scientific">Mariprofundus ferrinatatus</name>
    <dbReference type="NCBI Taxonomy" id="1921087"/>
    <lineage>
        <taxon>Bacteria</taxon>
        <taxon>Pseudomonadati</taxon>
        <taxon>Pseudomonadota</taxon>
        <taxon>Candidatius Mariprofundia</taxon>
        <taxon>Mariprofundales</taxon>
        <taxon>Mariprofundaceae</taxon>
        <taxon>Mariprofundus</taxon>
    </lineage>
</organism>
<keyword evidence="10" id="KW-0418">Kinase</keyword>
<evidence type="ECO:0000256" key="3">
    <source>
        <dbReference type="ARBA" id="ARBA00022692"/>
    </source>
</evidence>
<dbReference type="InterPro" id="IPR003856">
    <property type="entry name" value="LPS_length_determ_N"/>
</dbReference>
<evidence type="ECO:0000313" key="11">
    <source>
        <dbReference type="Proteomes" id="UP000231637"/>
    </source>
</evidence>
<feature type="domain" description="Polysaccharide chain length determinant N-terminal" evidence="8">
    <location>
        <begin position="35"/>
        <end position="127"/>
    </location>
</feature>
<keyword evidence="3 7" id="KW-0812">Transmembrane</keyword>
<keyword evidence="5 7" id="KW-0472">Membrane</keyword>
<keyword evidence="2" id="KW-1003">Cell membrane</keyword>
<dbReference type="Proteomes" id="UP000231637">
    <property type="component" value="Chromosome"/>
</dbReference>
<dbReference type="InterPro" id="IPR032807">
    <property type="entry name" value="GNVR"/>
</dbReference>
<keyword evidence="10" id="KW-0808">Transferase</keyword>
<gene>
    <name evidence="10" type="ORF">Ga0123462_1151</name>
</gene>
<dbReference type="InterPro" id="IPR050445">
    <property type="entry name" value="Bact_polysacc_biosynth/exp"/>
</dbReference>
<keyword evidence="4 7" id="KW-1133">Transmembrane helix</keyword>
<reference evidence="10 11" key="1">
    <citation type="submission" date="2016-12" db="EMBL/GenBank/DDBJ databases">
        <title>Isolation and genomic insights into novel planktonic Zetaproteobacteria from stratified waters of the Chesapeake Bay.</title>
        <authorList>
            <person name="McAllister S.M."/>
            <person name="Kato S."/>
            <person name="Chan C.S."/>
            <person name="Chiu B.K."/>
            <person name="Field E.K."/>
        </authorList>
    </citation>
    <scope>NUCLEOTIDE SEQUENCE [LARGE SCALE GENOMIC DNA]</scope>
    <source>
        <strain evidence="10 11">CP-8</strain>
    </source>
</reference>
<evidence type="ECO:0000256" key="5">
    <source>
        <dbReference type="ARBA" id="ARBA00023136"/>
    </source>
</evidence>
<feature type="transmembrane region" description="Helical" evidence="7">
    <location>
        <begin position="52"/>
        <end position="71"/>
    </location>
</feature>
<dbReference type="GO" id="GO:0005886">
    <property type="term" value="C:plasma membrane"/>
    <property type="evidence" value="ECO:0007669"/>
    <property type="project" value="UniProtKB-SubCell"/>
</dbReference>
<evidence type="ECO:0000256" key="1">
    <source>
        <dbReference type="ARBA" id="ARBA00004651"/>
    </source>
</evidence>
<evidence type="ECO:0000259" key="8">
    <source>
        <dbReference type="Pfam" id="PF02706"/>
    </source>
</evidence>
<evidence type="ECO:0000256" key="7">
    <source>
        <dbReference type="SAM" id="Phobius"/>
    </source>
</evidence>
<evidence type="ECO:0000256" key="6">
    <source>
        <dbReference type="SAM" id="MobiDB-lite"/>
    </source>
</evidence>
<comment type="subcellular location">
    <subcellularLocation>
        <location evidence="1">Cell membrane</location>
        <topology evidence="1">Multi-pass membrane protein</topology>
    </subcellularLocation>
</comment>
<evidence type="ECO:0000256" key="4">
    <source>
        <dbReference type="ARBA" id="ARBA00022989"/>
    </source>
</evidence>
<evidence type="ECO:0000313" key="10">
    <source>
        <dbReference type="EMBL" id="ATX82015.1"/>
    </source>
</evidence>
<feature type="region of interest" description="Disordered" evidence="6">
    <location>
        <begin position="1"/>
        <end position="22"/>
    </location>
</feature>
<dbReference type="GO" id="GO:0004713">
    <property type="term" value="F:protein tyrosine kinase activity"/>
    <property type="evidence" value="ECO:0007669"/>
    <property type="project" value="TreeGrafter"/>
</dbReference>
<dbReference type="PANTHER" id="PTHR32309">
    <property type="entry name" value="TYROSINE-PROTEIN KINASE"/>
    <property type="match status" value="1"/>
</dbReference>
<accession>A0A2K8L3V4</accession>
<proteinExistence type="predicted"/>
<feature type="transmembrane region" description="Helical" evidence="7">
    <location>
        <begin position="288"/>
        <end position="308"/>
    </location>
</feature>
<evidence type="ECO:0000256" key="2">
    <source>
        <dbReference type="ARBA" id="ARBA00022475"/>
    </source>
</evidence>
<dbReference type="AlphaFoldDB" id="A0A2K8L3V4"/>